<gene>
    <name evidence="1" type="ORF">NC653_024810</name>
</gene>
<dbReference type="EMBL" id="JAQIZT010000010">
    <property type="protein sequence ID" value="KAJ6981527.1"/>
    <property type="molecule type" value="Genomic_DNA"/>
</dbReference>
<organism evidence="1 2">
    <name type="scientific">Populus alba x Populus x berolinensis</name>
    <dbReference type="NCBI Taxonomy" id="444605"/>
    <lineage>
        <taxon>Eukaryota</taxon>
        <taxon>Viridiplantae</taxon>
        <taxon>Streptophyta</taxon>
        <taxon>Embryophyta</taxon>
        <taxon>Tracheophyta</taxon>
        <taxon>Spermatophyta</taxon>
        <taxon>Magnoliopsida</taxon>
        <taxon>eudicotyledons</taxon>
        <taxon>Gunneridae</taxon>
        <taxon>Pentapetalae</taxon>
        <taxon>rosids</taxon>
        <taxon>fabids</taxon>
        <taxon>Malpighiales</taxon>
        <taxon>Salicaceae</taxon>
        <taxon>Saliceae</taxon>
        <taxon>Populus</taxon>
    </lineage>
</organism>
<dbReference type="AlphaFoldDB" id="A0AAD6MC37"/>
<name>A0AAD6MC37_9ROSI</name>
<evidence type="ECO:0000313" key="2">
    <source>
        <dbReference type="Proteomes" id="UP001164929"/>
    </source>
</evidence>
<proteinExistence type="predicted"/>
<protein>
    <submittedName>
        <fullName evidence="1">Uncharacterized protein</fullName>
    </submittedName>
</protein>
<sequence length="102" mass="11510">MSLSLIAHVILINKELTQLLHNKDNSNARFFKPAITSQMFYKPGHYRLLEAGNLLGTASATSFIHSSIYLLLKNQPQHQLDIHSSESKLSYGESIKRSETLI</sequence>
<reference evidence="1" key="1">
    <citation type="journal article" date="2023" name="Mol. Ecol. Resour.">
        <title>Chromosome-level genome assembly of a triploid poplar Populus alba 'Berolinensis'.</title>
        <authorList>
            <person name="Chen S."/>
            <person name="Yu Y."/>
            <person name="Wang X."/>
            <person name="Wang S."/>
            <person name="Zhang T."/>
            <person name="Zhou Y."/>
            <person name="He R."/>
            <person name="Meng N."/>
            <person name="Wang Y."/>
            <person name="Liu W."/>
            <person name="Liu Z."/>
            <person name="Liu J."/>
            <person name="Guo Q."/>
            <person name="Huang H."/>
            <person name="Sederoff R.R."/>
            <person name="Wang G."/>
            <person name="Qu G."/>
            <person name="Chen S."/>
        </authorList>
    </citation>
    <scope>NUCLEOTIDE SEQUENCE</scope>
    <source>
        <strain evidence="1">SC-2020</strain>
    </source>
</reference>
<keyword evidence="2" id="KW-1185">Reference proteome</keyword>
<dbReference type="Proteomes" id="UP001164929">
    <property type="component" value="Chromosome 10"/>
</dbReference>
<accession>A0AAD6MC37</accession>
<comment type="caution">
    <text evidence="1">The sequence shown here is derived from an EMBL/GenBank/DDBJ whole genome shotgun (WGS) entry which is preliminary data.</text>
</comment>
<evidence type="ECO:0000313" key="1">
    <source>
        <dbReference type="EMBL" id="KAJ6981527.1"/>
    </source>
</evidence>